<dbReference type="Gene3D" id="1.10.8.60">
    <property type="match status" value="1"/>
</dbReference>
<evidence type="ECO:0000256" key="7">
    <source>
        <dbReference type="ARBA" id="ARBA00023163"/>
    </source>
</evidence>
<name>A0A916SYE8_9SPHN</name>
<dbReference type="GO" id="GO:0000160">
    <property type="term" value="P:phosphorelay signal transduction system"/>
    <property type="evidence" value="ECO:0007669"/>
    <property type="project" value="UniProtKB-KW"/>
</dbReference>
<accession>A0A916SYE8</accession>
<dbReference type="Gene3D" id="3.40.50.300">
    <property type="entry name" value="P-loop containing nucleotide triphosphate hydrolases"/>
    <property type="match status" value="1"/>
</dbReference>
<keyword evidence="6" id="KW-0010">Activator</keyword>
<evidence type="ECO:0000256" key="5">
    <source>
        <dbReference type="ARBA" id="ARBA00023125"/>
    </source>
</evidence>
<dbReference type="SUPFAM" id="SSF52540">
    <property type="entry name" value="P-loop containing nucleoside triphosphate hydrolases"/>
    <property type="match status" value="1"/>
</dbReference>
<keyword evidence="5" id="KW-0238">DNA-binding</keyword>
<dbReference type="PRINTS" id="PR01590">
    <property type="entry name" value="HTHFIS"/>
</dbReference>
<protein>
    <recommendedName>
        <fullName evidence="8">Sigma-54 factor interaction domain-containing protein</fullName>
    </recommendedName>
</protein>
<dbReference type="GO" id="GO:0005524">
    <property type="term" value="F:ATP binding"/>
    <property type="evidence" value="ECO:0007669"/>
    <property type="project" value="UniProtKB-KW"/>
</dbReference>
<dbReference type="PANTHER" id="PTHR32071:SF21">
    <property type="entry name" value="TRANSCRIPTIONAL REGULATORY PROTEIN FLGR"/>
    <property type="match status" value="1"/>
</dbReference>
<dbReference type="SMART" id="SM00382">
    <property type="entry name" value="AAA"/>
    <property type="match status" value="1"/>
</dbReference>
<dbReference type="PROSITE" id="PS50045">
    <property type="entry name" value="SIGMA54_INTERACT_4"/>
    <property type="match status" value="1"/>
</dbReference>
<reference evidence="9" key="1">
    <citation type="journal article" date="2014" name="Int. J. Syst. Evol. Microbiol.">
        <title>Complete genome sequence of Corynebacterium casei LMG S-19264T (=DSM 44701T), isolated from a smear-ripened cheese.</title>
        <authorList>
            <consortium name="US DOE Joint Genome Institute (JGI-PGF)"/>
            <person name="Walter F."/>
            <person name="Albersmeier A."/>
            <person name="Kalinowski J."/>
            <person name="Ruckert C."/>
        </authorList>
    </citation>
    <scope>NUCLEOTIDE SEQUENCE</scope>
    <source>
        <strain evidence="9">CGMCC 1.15330</strain>
    </source>
</reference>
<dbReference type="InterPro" id="IPR003593">
    <property type="entry name" value="AAA+_ATPase"/>
</dbReference>
<dbReference type="AlphaFoldDB" id="A0A916SYE8"/>
<keyword evidence="3" id="KW-0902">Two-component regulatory system</keyword>
<proteinExistence type="predicted"/>
<dbReference type="InterPro" id="IPR009057">
    <property type="entry name" value="Homeodomain-like_sf"/>
</dbReference>
<dbReference type="PANTHER" id="PTHR32071">
    <property type="entry name" value="TRANSCRIPTIONAL REGULATORY PROTEIN"/>
    <property type="match status" value="1"/>
</dbReference>
<dbReference type="InterPro" id="IPR002078">
    <property type="entry name" value="Sigma_54_int"/>
</dbReference>
<dbReference type="InterPro" id="IPR025944">
    <property type="entry name" value="Sigma_54_int_dom_CS"/>
</dbReference>
<evidence type="ECO:0000256" key="3">
    <source>
        <dbReference type="ARBA" id="ARBA00023012"/>
    </source>
</evidence>
<keyword evidence="7" id="KW-0804">Transcription</keyword>
<dbReference type="GO" id="GO:0043565">
    <property type="term" value="F:sequence-specific DNA binding"/>
    <property type="evidence" value="ECO:0007669"/>
    <property type="project" value="InterPro"/>
</dbReference>
<dbReference type="CDD" id="cd00009">
    <property type="entry name" value="AAA"/>
    <property type="match status" value="1"/>
</dbReference>
<dbReference type="GO" id="GO:0006355">
    <property type="term" value="P:regulation of DNA-templated transcription"/>
    <property type="evidence" value="ECO:0007669"/>
    <property type="project" value="InterPro"/>
</dbReference>
<dbReference type="InterPro" id="IPR027417">
    <property type="entry name" value="P-loop_NTPase"/>
</dbReference>
<comment type="caution">
    <text evidence="9">The sequence shown here is derived from an EMBL/GenBank/DDBJ whole genome shotgun (WGS) entry which is preliminary data.</text>
</comment>
<dbReference type="Proteomes" id="UP000623067">
    <property type="component" value="Unassembled WGS sequence"/>
</dbReference>
<evidence type="ECO:0000256" key="4">
    <source>
        <dbReference type="ARBA" id="ARBA00023015"/>
    </source>
</evidence>
<evidence type="ECO:0000259" key="8">
    <source>
        <dbReference type="PROSITE" id="PS50045"/>
    </source>
</evidence>
<dbReference type="FunFam" id="3.40.50.300:FF:000006">
    <property type="entry name" value="DNA-binding transcriptional regulator NtrC"/>
    <property type="match status" value="1"/>
</dbReference>
<dbReference type="RefSeq" id="WP_188657706.1">
    <property type="nucleotide sequence ID" value="NZ_BMIH01000001.1"/>
</dbReference>
<dbReference type="SUPFAM" id="SSF46689">
    <property type="entry name" value="Homeodomain-like"/>
    <property type="match status" value="1"/>
</dbReference>
<dbReference type="Pfam" id="PF00158">
    <property type="entry name" value="Sigma54_activat"/>
    <property type="match status" value="1"/>
</dbReference>
<keyword evidence="2" id="KW-0067">ATP-binding</keyword>
<feature type="domain" description="Sigma-54 factor interaction" evidence="8">
    <location>
        <begin position="104"/>
        <end position="332"/>
    </location>
</feature>
<dbReference type="PROSITE" id="PS00688">
    <property type="entry name" value="SIGMA54_INTERACT_3"/>
    <property type="match status" value="1"/>
</dbReference>
<evidence type="ECO:0000256" key="1">
    <source>
        <dbReference type="ARBA" id="ARBA00022741"/>
    </source>
</evidence>
<dbReference type="InterPro" id="IPR025943">
    <property type="entry name" value="Sigma_54_int_dom_ATP-bd_2"/>
</dbReference>
<evidence type="ECO:0000313" key="10">
    <source>
        <dbReference type="Proteomes" id="UP000623067"/>
    </source>
</evidence>
<sequence length="444" mass="47154">MRTIFPSAAINEGRYAMISSLRAQGFGIAAADSAPRTGDLFVVAAGEPVALPARTLVVGDPSGPDGRYIVPARDGAPHRIAFDARDAAVGNAFVTALLGGPEMPTAADPETLALFALAERVAQADITVLINGPTGTGKEVLARTIHSNSPRAGKPFIAINCAALPETMLEALLFGHQKGAFTGASSGGEGFFRAADGGTILLDEIAEMPLSLQAKLLRVLQEREVVPIGASVPQPIDVRVIACANRDLQAEVAAGRFRADLYYRLAVFPLTTKSLAQRPEDIPALAATMILRHSGGRQTVPWPTVEAIETLKAHDWPGNVRELENVIQRALLFAGGETIDAAHIVFDRPVTMTFTRTLPAPSNTPAPQLPPMHEAGPALPESLGKVVQMSEFAAIRDTLRACGGSRIETARRLGISERTLRYRLARAREQGEEIVPAADRKAIA</sequence>
<reference evidence="9" key="2">
    <citation type="submission" date="2020-09" db="EMBL/GenBank/DDBJ databases">
        <authorList>
            <person name="Sun Q."/>
            <person name="Zhou Y."/>
        </authorList>
    </citation>
    <scope>NUCLEOTIDE SEQUENCE</scope>
    <source>
        <strain evidence="9">CGMCC 1.15330</strain>
    </source>
</reference>
<keyword evidence="4" id="KW-0805">Transcription regulation</keyword>
<keyword evidence="10" id="KW-1185">Reference proteome</keyword>
<evidence type="ECO:0000313" key="9">
    <source>
        <dbReference type="EMBL" id="GGB23544.1"/>
    </source>
</evidence>
<dbReference type="InterPro" id="IPR002197">
    <property type="entry name" value="HTH_Fis"/>
</dbReference>
<dbReference type="PROSITE" id="PS00676">
    <property type="entry name" value="SIGMA54_INTERACT_2"/>
    <property type="match status" value="1"/>
</dbReference>
<evidence type="ECO:0000256" key="6">
    <source>
        <dbReference type="ARBA" id="ARBA00023159"/>
    </source>
</evidence>
<gene>
    <name evidence="9" type="ORF">GCM10011380_11580</name>
</gene>
<dbReference type="Gene3D" id="1.10.10.60">
    <property type="entry name" value="Homeodomain-like"/>
    <property type="match status" value="1"/>
</dbReference>
<dbReference type="EMBL" id="BMIH01000001">
    <property type="protein sequence ID" value="GGB23544.1"/>
    <property type="molecule type" value="Genomic_DNA"/>
</dbReference>
<dbReference type="Pfam" id="PF02954">
    <property type="entry name" value="HTH_8"/>
    <property type="match status" value="1"/>
</dbReference>
<organism evidence="9 10">
    <name type="scientific">Sphingomonas metalli</name>
    <dbReference type="NCBI Taxonomy" id="1779358"/>
    <lineage>
        <taxon>Bacteria</taxon>
        <taxon>Pseudomonadati</taxon>
        <taxon>Pseudomonadota</taxon>
        <taxon>Alphaproteobacteria</taxon>
        <taxon>Sphingomonadales</taxon>
        <taxon>Sphingomonadaceae</taxon>
        <taxon>Sphingomonas</taxon>
    </lineage>
</organism>
<dbReference type="InterPro" id="IPR058031">
    <property type="entry name" value="AAA_lid_NorR"/>
</dbReference>
<evidence type="ECO:0000256" key="2">
    <source>
        <dbReference type="ARBA" id="ARBA00022840"/>
    </source>
</evidence>
<keyword evidence="1" id="KW-0547">Nucleotide-binding</keyword>
<dbReference type="Pfam" id="PF25601">
    <property type="entry name" value="AAA_lid_14"/>
    <property type="match status" value="1"/>
</dbReference>